<feature type="binding site" evidence="4">
    <location>
        <position position="68"/>
    </location>
    <ligand>
        <name>substrate</name>
    </ligand>
</feature>
<dbReference type="GO" id="GO:0006107">
    <property type="term" value="P:oxaloacetate metabolic process"/>
    <property type="evidence" value="ECO:0007669"/>
    <property type="project" value="TreeGrafter"/>
</dbReference>
<evidence type="ECO:0000256" key="1">
    <source>
        <dbReference type="ARBA" id="ARBA00001946"/>
    </source>
</evidence>
<keyword evidence="7" id="KW-0456">Lyase</keyword>
<keyword evidence="8" id="KW-1185">Reference proteome</keyword>
<dbReference type="STRING" id="1806892.AZH43_09405"/>
<keyword evidence="2 5" id="KW-0479">Metal-binding</keyword>
<accession>A0A151Y3U7</accession>
<dbReference type="SUPFAM" id="SSF51621">
    <property type="entry name" value="Phosphoenolpyruvate/pyruvate domain"/>
    <property type="match status" value="1"/>
</dbReference>
<dbReference type="OrthoDB" id="348111at2"/>
<organism evidence="7 8">
    <name type="scientific">Acinetobacter pragensis</name>
    <dbReference type="NCBI Taxonomy" id="1806892"/>
    <lineage>
        <taxon>Bacteria</taxon>
        <taxon>Pseudomonadati</taxon>
        <taxon>Pseudomonadota</taxon>
        <taxon>Gammaproteobacteria</taxon>
        <taxon>Moraxellales</taxon>
        <taxon>Moraxellaceae</taxon>
        <taxon>Acinetobacter</taxon>
    </lineage>
</organism>
<dbReference type="Proteomes" id="UP000076276">
    <property type="component" value="Unassembled WGS sequence"/>
</dbReference>
<dbReference type="GO" id="GO:0016829">
    <property type="term" value="F:lyase activity"/>
    <property type="evidence" value="ECO:0007669"/>
    <property type="project" value="UniProtKB-KW"/>
</dbReference>
<dbReference type="RefSeq" id="WP_067667642.1">
    <property type="nucleotide sequence ID" value="NZ_CBCSIK010000001.1"/>
</dbReference>
<protein>
    <submittedName>
        <fullName evidence="7">Citrate lyase subunit beta</fullName>
    </submittedName>
</protein>
<evidence type="ECO:0000256" key="3">
    <source>
        <dbReference type="ARBA" id="ARBA00022842"/>
    </source>
</evidence>
<dbReference type="InterPro" id="IPR011206">
    <property type="entry name" value="Citrate_lyase_beta/mcl1/mcl2"/>
</dbReference>
<comment type="cofactor">
    <cofactor evidence="1">
        <name>Mg(2+)</name>
        <dbReference type="ChEBI" id="CHEBI:18420"/>
    </cofactor>
</comment>
<evidence type="ECO:0000313" key="7">
    <source>
        <dbReference type="EMBL" id="KYQ72686.1"/>
    </source>
</evidence>
<name>A0A151Y3U7_9GAMM</name>
<sequence>MENVQKSARSYLFIPANRVERFEKALNTQADAIIIDLEDAVPVDMKISARNGLKNWLMDHPQKNVMIRINSKNSEWFTDDIQLAKFSNVQAIILPKTESVADIDAITAIHVINIFALIETPFGFANIRQIAQAKSVQALMFGSIDFQLEMNMQGGYEELLSFRNEFVLASKLAGIESPIDGVTVDFKDETLVERETLQAKNLGFAGKLCIHPNQVNIVNTAFTPTDAEMEWAQRVLKAVHQAQGQAISLDGKMIDLPVILRAQKILKQAGLNA</sequence>
<feature type="binding site" evidence="5">
    <location>
        <position position="119"/>
    </location>
    <ligand>
        <name>Mg(2+)</name>
        <dbReference type="ChEBI" id="CHEBI:18420"/>
    </ligand>
</feature>
<gene>
    <name evidence="7" type="ORF">AZH43_09405</name>
</gene>
<dbReference type="AlphaFoldDB" id="A0A151Y3U7"/>
<dbReference type="Pfam" id="PF03328">
    <property type="entry name" value="HpcH_HpaI"/>
    <property type="match status" value="1"/>
</dbReference>
<evidence type="ECO:0000259" key="6">
    <source>
        <dbReference type="Pfam" id="PF03328"/>
    </source>
</evidence>
<keyword evidence="3 5" id="KW-0460">Magnesium</keyword>
<dbReference type="InterPro" id="IPR005000">
    <property type="entry name" value="Aldolase/citrate-lyase_domain"/>
</dbReference>
<evidence type="ECO:0000313" key="8">
    <source>
        <dbReference type="Proteomes" id="UP000076276"/>
    </source>
</evidence>
<dbReference type="GO" id="GO:0000287">
    <property type="term" value="F:magnesium ion binding"/>
    <property type="evidence" value="ECO:0007669"/>
    <property type="project" value="TreeGrafter"/>
</dbReference>
<feature type="domain" description="HpcH/HpaI aldolase/citrate lyase" evidence="6">
    <location>
        <begin position="9"/>
        <end position="212"/>
    </location>
</feature>
<dbReference type="PANTHER" id="PTHR32308">
    <property type="entry name" value="LYASE BETA SUBUNIT, PUTATIVE (AFU_ORTHOLOGUE AFUA_4G13030)-RELATED"/>
    <property type="match status" value="1"/>
</dbReference>
<feature type="binding site" evidence="4">
    <location>
        <position position="119"/>
    </location>
    <ligand>
        <name>substrate</name>
    </ligand>
</feature>
<comment type="caution">
    <text evidence="7">The sequence shown here is derived from an EMBL/GenBank/DDBJ whole genome shotgun (WGS) entry which is preliminary data.</text>
</comment>
<proteinExistence type="predicted"/>
<dbReference type="PANTHER" id="PTHR32308:SF10">
    <property type="entry name" value="CITRATE LYASE SUBUNIT BETA"/>
    <property type="match status" value="1"/>
</dbReference>
<evidence type="ECO:0000256" key="5">
    <source>
        <dbReference type="PIRSR" id="PIRSR015582-2"/>
    </source>
</evidence>
<dbReference type="InterPro" id="IPR015813">
    <property type="entry name" value="Pyrv/PenolPyrv_kinase-like_dom"/>
</dbReference>
<reference evidence="7 8" key="1">
    <citation type="submission" date="2016-03" db="EMBL/GenBank/DDBJ databases">
        <title>Acinetobacter genomospecies 28 strain ANC 4149.</title>
        <authorList>
            <person name="Radolfova-Krizova L."/>
            <person name="Nemec A."/>
        </authorList>
    </citation>
    <scope>NUCLEOTIDE SEQUENCE [LARGE SCALE GENOMIC DNA]</scope>
    <source>
        <strain evidence="7 8">ANC 4149</strain>
    </source>
</reference>
<dbReference type="InterPro" id="IPR040442">
    <property type="entry name" value="Pyrv_kinase-like_dom_sf"/>
</dbReference>
<dbReference type="Gene3D" id="3.20.20.60">
    <property type="entry name" value="Phosphoenolpyruvate-binding domains"/>
    <property type="match status" value="1"/>
</dbReference>
<evidence type="ECO:0000256" key="2">
    <source>
        <dbReference type="ARBA" id="ARBA00022723"/>
    </source>
</evidence>
<evidence type="ECO:0000256" key="4">
    <source>
        <dbReference type="PIRSR" id="PIRSR015582-1"/>
    </source>
</evidence>
<dbReference type="EMBL" id="LUAW01000014">
    <property type="protein sequence ID" value="KYQ72686.1"/>
    <property type="molecule type" value="Genomic_DNA"/>
</dbReference>
<feature type="binding site" evidence="5">
    <location>
        <position position="145"/>
    </location>
    <ligand>
        <name>Mg(2+)</name>
        <dbReference type="ChEBI" id="CHEBI:18420"/>
    </ligand>
</feature>
<dbReference type="PIRSF" id="PIRSF015582">
    <property type="entry name" value="Cit_lyase_B"/>
    <property type="match status" value="1"/>
</dbReference>